<dbReference type="Gene3D" id="3.30.420.10">
    <property type="entry name" value="Ribonuclease H-like superfamily/Ribonuclease H"/>
    <property type="match status" value="1"/>
</dbReference>
<dbReference type="OrthoDB" id="6687915at2"/>
<organism evidence="1 2">
    <name type="scientific">Sphingomonas lenta</name>
    <dbReference type="NCBI Taxonomy" id="1141887"/>
    <lineage>
        <taxon>Bacteria</taxon>
        <taxon>Pseudomonadati</taxon>
        <taxon>Pseudomonadota</taxon>
        <taxon>Alphaproteobacteria</taxon>
        <taxon>Sphingomonadales</taxon>
        <taxon>Sphingomonadaceae</taxon>
        <taxon>Sphingomonas</taxon>
    </lineage>
</organism>
<dbReference type="GO" id="GO:0003676">
    <property type="term" value="F:nucleic acid binding"/>
    <property type="evidence" value="ECO:0007669"/>
    <property type="project" value="InterPro"/>
</dbReference>
<dbReference type="AlphaFoldDB" id="A0A2A2SCS6"/>
<sequence length="155" mass="17132">MRYFVDAEFNGFGGELISLAAVPETNGSPHFYQAIGCQRPILWVRTNIIPVLQIAPRSKGEVAHLFAHYLENDPAPVLISDCPESLAHAVLLLTDGRGGRLLQSRVRTELLPASDFSAVAHSETPYNAYRDALALKDWVLAQEAQRRPVDLLRAV</sequence>
<proteinExistence type="predicted"/>
<accession>A0A2A2SCS6</accession>
<dbReference type="Proteomes" id="UP000218151">
    <property type="component" value="Unassembled WGS sequence"/>
</dbReference>
<dbReference type="RefSeq" id="WP_095998891.1">
    <property type="nucleotide sequence ID" value="NZ_NSLI01000004.1"/>
</dbReference>
<dbReference type="EMBL" id="NSLI01000004">
    <property type="protein sequence ID" value="PAX07067.1"/>
    <property type="molecule type" value="Genomic_DNA"/>
</dbReference>
<evidence type="ECO:0000313" key="1">
    <source>
        <dbReference type="EMBL" id="PAX07067.1"/>
    </source>
</evidence>
<evidence type="ECO:0000313" key="2">
    <source>
        <dbReference type="Proteomes" id="UP000218151"/>
    </source>
</evidence>
<comment type="caution">
    <text evidence="1">The sequence shown here is derived from an EMBL/GenBank/DDBJ whole genome shotgun (WGS) entry which is preliminary data.</text>
</comment>
<dbReference type="InterPro" id="IPR036397">
    <property type="entry name" value="RNaseH_sf"/>
</dbReference>
<name>A0A2A2SCS6_9SPHN</name>
<protein>
    <submittedName>
        <fullName evidence="1">Uncharacterized protein</fullName>
    </submittedName>
</protein>
<keyword evidence="2" id="KW-1185">Reference proteome</keyword>
<gene>
    <name evidence="1" type="ORF">CKY28_13535</name>
</gene>
<reference evidence="2" key="1">
    <citation type="submission" date="2017-09" db="EMBL/GenBank/DDBJ databases">
        <authorList>
            <person name="Feng G."/>
            <person name="Zhu H."/>
        </authorList>
    </citation>
    <scope>NUCLEOTIDE SEQUENCE [LARGE SCALE GENOMIC DNA]</scope>
    <source>
        <strain evidence="2">1PNM-20</strain>
    </source>
</reference>